<dbReference type="InterPro" id="IPR011991">
    <property type="entry name" value="ArsR-like_HTH"/>
</dbReference>
<evidence type="ECO:0000313" key="3">
    <source>
        <dbReference type="EMBL" id="MCS5717598.1"/>
    </source>
</evidence>
<dbReference type="Proteomes" id="UP001165584">
    <property type="component" value="Unassembled WGS sequence"/>
</dbReference>
<reference evidence="3" key="1">
    <citation type="submission" date="2022-08" db="EMBL/GenBank/DDBJ databases">
        <authorList>
            <person name="Deng Y."/>
            <person name="Han X.-F."/>
            <person name="Zhang Y.-Q."/>
        </authorList>
    </citation>
    <scope>NUCLEOTIDE SEQUENCE</scope>
    <source>
        <strain evidence="3">CPCC 205763</strain>
    </source>
</reference>
<feature type="domain" description="HTH arsR-type" evidence="2">
    <location>
        <begin position="1"/>
        <end position="98"/>
    </location>
</feature>
<dbReference type="EMBL" id="JANLCM010000001">
    <property type="protein sequence ID" value="MCS5717598.1"/>
    <property type="molecule type" value="Genomic_DNA"/>
</dbReference>
<dbReference type="PROSITE" id="PS50987">
    <property type="entry name" value="HTH_ARSR_2"/>
    <property type="match status" value="1"/>
</dbReference>
<evidence type="ECO:0000259" key="2">
    <source>
        <dbReference type="PROSITE" id="PS50987"/>
    </source>
</evidence>
<keyword evidence="4" id="KW-1185">Reference proteome</keyword>
<dbReference type="Pfam" id="PF01451">
    <property type="entry name" value="LMWPc"/>
    <property type="match status" value="1"/>
</dbReference>
<sequence>MKMADLKRRASIFAALSDPTRLGIVDLLTLGDLSSTDIQLTLGVKSNLVAHHIRVLEKAGVLSRSRSEFDRRRSYVRLQPEAFDALTPRALAVPDRVVFVCTANSARSQLAEAMWRAESEIPVASAGMQPAAAINAGAVDVAERHGIAIDPAKSPRLLSDVLAETDLVITVCDNAHERMGGRDDLHWSIPDPAPLGTPEAFERAFGLIAQRIKALSSRLVAPA</sequence>
<protein>
    <submittedName>
        <fullName evidence="3">Helix-turn-helix domain-containing protein</fullName>
    </submittedName>
</protein>
<dbReference type="PRINTS" id="PR00778">
    <property type="entry name" value="HTHARSR"/>
</dbReference>
<name>A0ABT2GMZ4_9MICO</name>
<dbReference type="RefSeq" id="WP_259505999.1">
    <property type="nucleotide sequence ID" value="NZ_JANLCM010000001.1"/>
</dbReference>
<organism evidence="3 4">
    <name type="scientific">Herbiconiux aconitum</name>
    <dbReference type="NCBI Taxonomy" id="2970913"/>
    <lineage>
        <taxon>Bacteria</taxon>
        <taxon>Bacillati</taxon>
        <taxon>Actinomycetota</taxon>
        <taxon>Actinomycetes</taxon>
        <taxon>Micrococcales</taxon>
        <taxon>Microbacteriaceae</taxon>
        <taxon>Herbiconiux</taxon>
    </lineage>
</organism>
<dbReference type="Pfam" id="PF12840">
    <property type="entry name" value="HTH_20"/>
    <property type="match status" value="1"/>
</dbReference>
<keyword evidence="1" id="KW-0059">Arsenical resistance</keyword>
<dbReference type="InterPro" id="IPR036196">
    <property type="entry name" value="Ptyr_pPase_sf"/>
</dbReference>
<dbReference type="InterPro" id="IPR001845">
    <property type="entry name" value="HTH_ArsR_DNA-bd_dom"/>
</dbReference>
<dbReference type="Gene3D" id="3.40.50.2300">
    <property type="match status" value="1"/>
</dbReference>
<dbReference type="InterPro" id="IPR036388">
    <property type="entry name" value="WH-like_DNA-bd_sf"/>
</dbReference>
<dbReference type="InterPro" id="IPR036390">
    <property type="entry name" value="WH_DNA-bd_sf"/>
</dbReference>
<dbReference type="SUPFAM" id="SSF52788">
    <property type="entry name" value="Phosphotyrosine protein phosphatases I"/>
    <property type="match status" value="1"/>
</dbReference>
<comment type="caution">
    <text evidence="3">The sequence shown here is derived from an EMBL/GenBank/DDBJ whole genome shotgun (WGS) entry which is preliminary data.</text>
</comment>
<dbReference type="SUPFAM" id="SSF46785">
    <property type="entry name" value="Winged helix' DNA-binding domain"/>
    <property type="match status" value="1"/>
</dbReference>
<dbReference type="Gene3D" id="1.10.10.10">
    <property type="entry name" value="Winged helix-like DNA-binding domain superfamily/Winged helix DNA-binding domain"/>
    <property type="match status" value="1"/>
</dbReference>
<dbReference type="InterPro" id="IPR023485">
    <property type="entry name" value="Ptyr_pPase"/>
</dbReference>
<gene>
    <name evidence="3" type="ORF">N1027_05540</name>
</gene>
<dbReference type="SMART" id="SM00418">
    <property type="entry name" value="HTH_ARSR"/>
    <property type="match status" value="1"/>
</dbReference>
<proteinExistence type="predicted"/>
<dbReference type="SMART" id="SM00226">
    <property type="entry name" value="LMWPc"/>
    <property type="match status" value="1"/>
</dbReference>
<dbReference type="CDD" id="cd00090">
    <property type="entry name" value="HTH_ARSR"/>
    <property type="match status" value="1"/>
</dbReference>
<dbReference type="PANTHER" id="PTHR43428:SF1">
    <property type="entry name" value="ARSENATE REDUCTASE"/>
    <property type="match status" value="1"/>
</dbReference>
<evidence type="ECO:0000256" key="1">
    <source>
        <dbReference type="ARBA" id="ARBA00022849"/>
    </source>
</evidence>
<evidence type="ECO:0000313" key="4">
    <source>
        <dbReference type="Proteomes" id="UP001165584"/>
    </source>
</evidence>
<dbReference type="PANTHER" id="PTHR43428">
    <property type="entry name" value="ARSENATE REDUCTASE"/>
    <property type="match status" value="1"/>
</dbReference>
<accession>A0ABT2GMZ4</accession>